<gene>
    <name evidence="6" type="ORF">CLV43_1093</name>
</gene>
<dbReference type="PANTHER" id="PTHR43585">
    <property type="entry name" value="FUMIPYRROLE BIOSYNTHESIS PROTEIN C"/>
    <property type="match status" value="1"/>
</dbReference>
<evidence type="ECO:0000256" key="2">
    <source>
        <dbReference type="ARBA" id="ARBA00022741"/>
    </source>
</evidence>
<keyword evidence="3 4" id="KW-0067">ATP-binding</keyword>
<dbReference type="EMBL" id="PVTF01000009">
    <property type="protein sequence ID" value="PRY37783.1"/>
    <property type="molecule type" value="Genomic_DNA"/>
</dbReference>
<dbReference type="RefSeq" id="WP_106190676.1">
    <property type="nucleotide sequence ID" value="NZ_PVTF01000009.1"/>
</dbReference>
<dbReference type="PANTHER" id="PTHR43585:SF2">
    <property type="entry name" value="ATP-GRASP ENZYME FSQD"/>
    <property type="match status" value="1"/>
</dbReference>
<dbReference type="Gene3D" id="3.40.50.20">
    <property type="match status" value="1"/>
</dbReference>
<dbReference type="InterPro" id="IPR041472">
    <property type="entry name" value="BL00235/CARNS1_N"/>
</dbReference>
<evidence type="ECO:0000313" key="6">
    <source>
        <dbReference type="EMBL" id="PRY37783.1"/>
    </source>
</evidence>
<evidence type="ECO:0000313" key="7">
    <source>
        <dbReference type="Proteomes" id="UP000239494"/>
    </source>
</evidence>
<dbReference type="OrthoDB" id="24041at2"/>
<reference evidence="6 7" key="1">
    <citation type="submission" date="2018-03" db="EMBL/GenBank/DDBJ databases">
        <title>Genomic Encyclopedia of Archaeal and Bacterial Type Strains, Phase II (KMG-II): from individual species to whole genera.</title>
        <authorList>
            <person name="Goeker M."/>
        </authorList>
    </citation>
    <scope>NUCLEOTIDE SEQUENCE [LARGE SCALE GENOMIC DNA]</scope>
    <source>
        <strain evidence="6 7">DSM 44720</strain>
    </source>
</reference>
<dbReference type="GO" id="GO:0016874">
    <property type="term" value="F:ligase activity"/>
    <property type="evidence" value="ECO:0007669"/>
    <property type="project" value="UniProtKB-KW"/>
</dbReference>
<keyword evidence="1" id="KW-0436">Ligase</keyword>
<dbReference type="GO" id="GO:0046872">
    <property type="term" value="F:metal ion binding"/>
    <property type="evidence" value="ECO:0007669"/>
    <property type="project" value="InterPro"/>
</dbReference>
<accession>A0A2T0SWQ8</accession>
<evidence type="ECO:0000256" key="4">
    <source>
        <dbReference type="PROSITE-ProRule" id="PRU00409"/>
    </source>
</evidence>
<keyword evidence="7" id="KW-1185">Reference proteome</keyword>
<dbReference type="SUPFAM" id="SSF56059">
    <property type="entry name" value="Glutathione synthetase ATP-binding domain-like"/>
    <property type="match status" value="1"/>
</dbReference>
<organism evidence="6 7">
    <name type="scientific">Umezawaea tangerina</name>
    <dbReference type="NCBI Taxonomy" id="84725"/>
    <lineage>
        <taxon>Bacteria</taxon>
        <taxon>Bacillati</taxon>
        <taxon>Actinomycetota</taxon>
        <taxon>Actinomycetes</taxon>
        <taxon>Pseudonocardiales</taxon>
        <taxon>Pseudonocardiaceae</taxon>
        <taxon>Umezawaea</taxon>
    </lineage>
</organism>
<evidence type="ECO:0000259" key="5">
    <source>
        <dbReference type="PROSITE" id="PS50975"/>
    </source>
</evidence>
<dbReference type="InterPro" id="IPR011761">
    <property type="entry name" value="ATP-grasp"/>
</dbReference>
<dbReference type="AlphaFoldDB" id="A0A2T0SWQ8"/>
<sequence>MKLLTIETRQYLNYYTSRYEQVRALGVDLFVLNGEGTEDFWPADRYRLVGNRNLDELIAAAKEWHATEHFDGVLTFSEAAVIAVAAVAEALGLPGIGVEAALNSRNKLLMRQAHERAAAPHPGFRYATELPQALAAAEEFGYPVILKPTMGAGSNFVFKCDDAAELTEHFAQAIDGIRGMFWANSEADGIDLGPQGLLVESFLDGREYLMEAVAWDDEVYLGSVVDRITAEGGTFDDDVHHAPTSMSAEDLAAVHAVVKAGAHAQGLRRSAMHAEVRFHEGKPYLLEIAARVGGGGLDLIARTTADYDPIAAVVDIAAGRRPAVRHFEPTGVHVTAMCLISEAGVVEHVDVPAEVSESDRVFLLKITARPGDTIRRPPEGNTILGFLGTTGTSEQDAFARMTDFAAKIKVTFAP</sequence>
<name>A0A2T0SWQ8_9PSEU</name>
<dbReference type="Pfam" id="PF18603">
    <property type="entry name" value="LAL_C2"/>
    <property type="match status" value="1"/>
</dbReference>
<dbReference type="Gene3D" id="3.30.470.20">
    <property type="entry name" value="ATP-grasp fold, B domain"/>
    <property type="match status" value="1"/>
</dbReference>
<dbReference type="Pfam" id="PF13535">
    <property type="entry name" value="ATP-grasp_4"/>
    <property type="match status" value="1"/>
</dbReference>
<dbReference type="GO" id="GO:0005524">
    <property type="term" value="F:ATP binding"/>
    <property type="evidence" value="ECO:0007669"/>
    <property type="project" value="UniProtKB-UniRule"/>
</dbReference>
<proteinExistence type="predicted"/>
<dbReference type="PROSITE" id="PS50975">
    <property type="entry name" value="ATP_GRASP"/>
    <property type="match status" value="1"/>
</dbReference>
<dbReference type="InterPro" id="IPR040570">
    <property type="entry name" value="LAL_C2"/>
</dbReference>
<feature type="domain" description="ATP-grasp" evidence="5">
    <location>
        <begin position="111"/>
        <end position="318"/>
    </location>
</feature>
<dbReference type="InterPro" id="IPR052032">
    <property type="entry name" value="ATP-dep_AA_Ligase"/>
</dbReference>
<protein>
    <submittedName>
        <fullName evidence="6">Biotin carboxylase</fullName>
    </submittedName>
</protein>
<comment type="caution">
    <text evidence="6">The sequence shown here is derived from an EMBL/GenBank/DDBJ whole genome shotgun (WGS) entry which is preliminary data.</text>
</comment>
<dbReference type="Pfam" id="PF18130">
    <property type="entry name" value="ATPgrasp_N"/>
    <property type="match status" value="1"/>
</dbReference>
<evidence type="ECO:0000256" key="1">
    <source>
        <dbReference type="ARBA" id="ARBA00022598"/>
    </source>
</evidence>
<keyword evidence="2 4" id="KW-0547">Nucleotide-binding</keyword>
<dbReference type="Proteomes" id="UP000239494">
    <property type="component" value="Unassembled WGS sequence"/>
</dbReference>
<evidence type="ECO:0000256" key="3">
    <source>
        <dbReference type="ARBA" id="ARBA00022840"/>
    </source>
</evidence>